<dbReference type="PROSITE" id="PS51186">
    <property type="entry name" value="GNAT"/>
    <property type="match status" value="1"/>
</dbReference>
<dbReference type="GO" id="GO:0016747">
    <property type="term" value="F:acyltransferase activity, transferring groups other than amino-acyl groups"/>
    <property type="evidence" value="ECO:0007669"/>
    <property type="project" value="InterPro"/>
</dbReference>
<dbReference type="SUPFAM" id="SSF55729">
    <property type="entry name" value="Acyl-CoA N-acyltransferases (Nat)"/>
    <property type="match status" value="1"/>
</dbReference>
<proteinExistence type="predicted"/>
<dbReference type="Pfam" id="PF13508">
    <property type="entry name" value="Acetyltransf_7"/>
    <property type="match status" value="1"/>
</dbReference>
<dbReference type="InterPro" id="IPR000182">
    <property type="entry name" value="GNAT_dom"/>
</dbReference>
<sequence>MAGPQRTGAVADDPLGVLDADGSKRRFLRPACIFGYPGRTLVLPEGVWPMAVLNGSLPLLGGLTVRFPRPSDDDFLMGLFMDARPWLAKAHHDRDFIRTLYEQQYGARRMGQESRYPEHLDFVVEKTGQPVGRIIMDLGRYDWRVSEVEIHRLARGKGIGTDLLRSFQGTAAQMRIPITLSVAEVDTRVHWFYFRLGFELLAKTSPSLELIWLPPGHPGIQHLPPQILPAQMQQGGAS</sequence>
<keyword evidence="2" id="KW-0808">Transferase</keyword>
<name>A0A560BIL5_AZOBR</name>
<accession>A0A560BIL5</accession>
<feature type="domain" description="N-acetyltransferase" evidence="1">
    <location>
        <begin position="63"/>
        <end position="214"/>
    </location>
</feature>
<evidence type="ECO:0000259" key="1">
    <source>
        <dbReference type="PROSITE" id="PS51186"/>
    </source>
</evidence>
<gene>
    <name evidence="2" type="ORF">FBZ82_10268</name>
</gene>
<dbReference type="EMBL" id="VITF01000002">
    <property type="protein sequence ID" value="TWA72471.1"/>
    <property type="molecule type" value="Genomic_DNA"/>
</dbReference>
<reference evidence="2 3" key="1">
    <citation type="submission" date="2019-06" db="EMBL/GenBank/DDBJ databases">
        <title>Genomic Encyclopedia of Type Strains, Phase IV (KMG-V): Genome sequencing to study the core and pangenomes of soil and plant-associated prokaryotes.</title>
        <authorList>
            <person name="Whitman W."/>
        </authorList>
    </citation>
    <scope>NUCLEOTIDE SEQUENCE [LARGE SCALE GENOMIC DNA]</scope>
    <source>
        <strain evidence="2 3">BR 11796</strain>
    </source>
</reference>
<dbReference type="AlphaFoldDB" id="A0A560BIL5"/>
<dbReference type="Proteomes" id="UP000316083">
    <property type="component" value="Unassembled WGS sequence"/>
</dbReference>
<dbReference type="CDD" id="cd04301">
    <property type="entry name" value="NAT_SF"/>
    <property type="match status" value="1"/>
</dbReference>
<evidence type="ECO:0000313" key="2">
    <source>
        <dbReference type="EMBL" id="TWA72471.1"/>
    </source>
</evidence>
<dbReference type="InterPro" id="IPR016181">
    <property type="entry name" value="Acyl_CoA_acyltransferase"/>
</dbReference>
<organism evidence="2 3">
    <name type="scientific">Azospirillum brasilense</name>
    <dbReference type="NCBI Taxonomy" id="192"/>
    <lineage>
        <taxon>Bacteria</taxon>
        <taxon>Pseudomonadati</taxon>
        <taxon>Pseudomonadota</taxon>
        <taxon>Alphaproteobacteria</taxon>
        <taxon>Rhodospirillales</taxon>
        <taxon>Azospirillaceae</taxon>
        <taxon>Azospirillum</taxon>
    </lineage>
</organism>
<dbReference type="Gene3D" id="3.40.630.30">
    <property type="match status" value="1"/>
</dbReference>
<comment type="caution">
    <text evidence="2">The sequence shown here is derived from an EMBL/GenBank/DDBJ whole genome shotgun (WGS) entry which is preliminary data.</text>
</comment>
<protein>
    <submittedName>
        <fullName evidence="2">Acetyltransferase (GNAT) family protein</fullName>
    </submittedName>
</protein>
<evidence type="ECO:0000313" key="3">
    <source>
        <dbReference type="Proteomes" id="UP000316083"/>
    </source>
</evidence>